<evidence type="ECO:0000256" key="1">
    <source>
        <dbReference type="SAM" id="SignalP"/>
    </source>
</evidence>
<dbReference type="AlphaFoldDB" id="A0A8J7F9N3"/>
<keyword evidence="3" id="KW-1185">Reference proteome</keyword>
<dbReference type="EMBL" id="JADEYS010000008">
    <property type="protein sequence ID" value="MBE9397525.1"/>
    <property type="molecule type" value="Genomic_DNA"/>
</dbReference>
<feature type="signal peptide" evidence="1">
    <location>
        <begin position="1"/>
        <end position="25"/>
    </location>
</feature>
<feature type="chain" id="PRO_5035256955" evidence="1">
    <location>
        <begin position="26"/>
        <end position="243"/>
    </location>
</feature>
<proteinExistence type="predicted"/>
<name>A0A8J7F9N3_9GAMM</name>
<evidence type="ECO:0000313" key="3">
    <source>
        <dbReference type="Proteomes" id="UP000640333"/>
    </source>
</evidence>
<gene>
    <name evidence="2" type="ORF">IOQ59_09670</name>
</gene>
<keyword evidence="1" id="KW-0732">Signal</keyword>
<reference evidence="2" key="1">
    <citation type="submission" date="2020-10" db="EMBL/GenBank/DDBJ databases">
        <title>Bacterium isolated from coastal waters sediment.</title>
        <authorList>
            <person name="Chen R.-J."/>
            <person name="Lu D.-C."/>
            <person name="Zhu K.-L."/>
            <person name="Du Z.-J."/>
        </authorList>
    </citation>
    <scope>NUCLEOTIDE SEQUENCE</scope>
    <source>
        <strain evidence="2">N1Y112</strain>
    </source>
</reference>
<evidence type="ECO:0000313" key="2">
    <source>
        <dbReference type="EMBL" id="MBE9397525.1"/>
    </source>
</evidence>
<protein>
    <submittedName>
        <fullName evidence="2">DUF3108 domain-containing protein</fullName>
    </submittedName>
</protein>
<organism evidence="2 3">
    <name type="scientific">Pontibacterium sinense</name>
    <dbReference type="NCBI Taxonomy" id="2781979"/>
    <lineage>
        <taxon>Bacteria</taxon>
        <taxon>Pseudomonadati</taxon>
        <taxon>Pseudomonadota</taxon>
        <taxon>Gammaproteobacteria</taxon>
        <taxon>Oceanospirillales</taxon>
        <taxon>Oceanospirillaceae</taxon>
        <taxon>Pontibacterium</taxon>
    </lineage>
</organism>
<dbReference type="Pfam" id="PF11306">
    <property type="entry name" value="DUF3108"/>
    <property type="match status" value="1"/>
</dbReference>
<accession>A0A8J7F9N3</accession>
<dbReference type="Gene3D" id="2.40.360.20">
    <property type="match status" value="1"/>
</dbReference>
<sequence length="243" mass="27473">MKKTINTLLTTSLTAMIISTPHALAADTGALKAFHATYQVVSEGSISMKGVSERVLSQNADNKWLLKSRASALFASIEESSLFSLNQNQITPHQYLYNRKVLGKTRKANLSFDWQTQTVTNDVNNKPWKMDIQPGVMDKLSYQLQLQSDVAAGKKKFSYNVADGGRLKNYNFAVKGKETINTPAGNFNAVRVERIYTEAKDRQTLIWFAPALDYQMVKLYRQEKKDKIFSLELKTSNQKTHKP</sequence>
<dbReference type="RefSeq" id="WP_193953079.1">
    <property type="nucleotide sequence ID" value="NZ_JADEYS010000008.1"/>
</dbReference>
<dbReference type="InterPro" id="IPR021457">
    <property type="entry name" value="DUF3108"/>
</dbReference>
<dbReference type="Proteomes" id="UP000640333">
    <property type="component" value="Unassembled WGS sequence"/>
</dbReference>
<comment type="caution">
    <text evidence="2">The sequence shown here is derived from an EMBL/GenBank/DDBJ whole genome shotgun (WGS) entry which is preliminary data.</text>
</comment>